<evidence type="ECO:0000256" key="1">
    <source>
        <dbReference type="ARBA" id="ARBA00005417"/>
    </source>
</evidence>
<reference evidence="9" key="1">
    <citation type="submission" date="2018-06" db="EMBL/GenBank/DDBJ databases">
        <title>Description of a new Polynucleobacter species.</title>
        <authorList>
            <person name="Hahn M.W."/>
        </authorList>
    </citation>
    <scope>NUCLEOTIDE SEQUENCE [LARGE SCALE GENOMIC DNA]</scope>
    <source>
        <strain evidence="9">MG-25-Pas1-D2</strain>
    </source>
</reference>
<dbReference type="SUPFAM" id="SSF52540">
    <property type="entry name" value="P-loop containing nucleoside triphosphate hydrolases"/>
    <property type="match status" value="1"/>
</dbReference>
<dbReference type="CDD" id="cd03220">
    <property type="entry name" value="ABC_KpsT_Wzt"/>
    <property type="match status" value="1"/>
</dbReference>
<dbReference type="GO" id="GO:0140359">
    <property type="term" value="F:ABC-type transporter activity"/>
    <property type="evidence" value="ECO:0007669"/>
    <property type="project" value="InterPro"/>
</dbReference>
<dbReference type="EMBL" id="CP030085">
    <property type="protein sequence ID" value="AWW49199.1"/>
    <property type="molecule type" value="Genomic_DNA"/>
</dbReference>
<dbReference type="Gene3D" id="3.40.50.300">
    <property type="entry name" value="P-loop containing nucleotide triphosphate hydrolases"/>
    <property type="match status" value="1"/>
</dbReference>
<evidence type="ECO:0000256" key="2">
    <source>
        <dbReference type="ARBA" id="ARBA00022448"/>
    </source>
</evidence>
<name>A0A2Z4JRB0_9BURK</name>
<dbReference type="InterPro" id="IPR003439">
    <property type="entry name" value="ABC_transporter-like_ATP-bd"/>
</dbReference>
<evidence type="ECO:0000256" key="4">
    <source>
        <dbReference type="ARBA" id="ARBA00022519"/>
    </source>
</evidence>
<dbReference type="SMART" id="SM00382">
    <property type="entry name" value="AAA"/>
    <property type="match status" value="1"/>
</dbReference>
<dbReference type="GO" id="GO:0016887">
    <property type="term" value="F:ATP hydrolysis activity"/>
    <property type="evidence" value="ECO:0007669"/>
    <property type="project" value="InterPro"/>
</dbReference>
<evidence type="ECO:0000313" key="8">
    <source>
        <dbReference type="EMBL" id="AWW49199.1"/>
    </source>
</evidence>
<dbReference type="PANTHER" id="PTHR46743:SF2">
    <property type="entry name" value="TEICHOIC ACIDS EXPORT ATP-BINDING PROTEIN TAGH"/>
    <property type="match status" value="1"/>
</dbReference>
<keyword evidence="3" id="KW-1003">Cell membrane</keyword>
<dbReference type="PANTHER" id="PTHR46743">
    <property type="entry name" value="TEICHOIC ACIDS EXPORT ATP-BINDING PROTEIN TAGH"/>
    <property type="match status" value="1"/>
</dbReference>
<dbReference type="InterPro" id="IPR015860">
    <property type="entry name" value="ABC_transpr_TagH-like"/>
</dbReference>
<dbReference type="GO" id="GO:0016020">
    <property type="term" value="C:membrane"/>
    <property type="evidence" value="ECO:0007669"/>
    <property type="project" value="InterPro"/>
</dbReference>
<dbReference type="InterPro" id="IPR027417">
    <property type="entry name" value="P-loop_NTPase"/>
</dbReference>
<keyword evidence="5" id="KW-0547">Nucleotide-binding</keyword>
<protein>
    <submittedName>
        <fullName evidence="8">Sugar ABC transporter ATP-binding protein</fullName>
    </submittedName>
</protein>
<feature type="domain" description="ABC transporter" evidence="7">
    <location>
        <begin position="31"/>
        <end position="243"/>
    </location>
</feature>
<evidence type="ECO:0000256" key="3">
    <source>
        <dbReference type="ARBA" id="ARBA00022475"/>
    </source>
</evidence>
<evidence type="ECO:0000256" key="5">
    <source>
        <dbReference type="ARBA" id="ARBA00022741"/>
    </source>
</evidence>
<dbReference type="PROSITE" id="PS50893">
    <property type="entry name" value="ABC_TRANSPORTER_2"/>
    <property type="match status" value="1"/>
</dbReference>
<evidence type="ECO:0000313" key="9">
    <source>
        <dbReference type="Proteomes" id="UP000248592"/>
    </source>
</evidence>
<dbReference type="Pfam" id="PF00005">
    <property type="entry name" value="ABC_tran"/>
    <property type="match status" value="1"/>
</dbReference>
<evidence type="ECO:0000259" key="7">
    <source>
        <dbReference type="PROSITE" id="PS50893"/>
    </source>
</evidence>
<dbReference type="InterPro" id="IPR003593">
    <property type="entry name" value="AAA+_ATPase"/>
</dbReference>
<keyword evidence="4" id="KW-0997">Cell inner membrane</keyword>
<keyword evidence="2" id="KW-0813">Transport</keyword>
<comment type="similarity">
    <text evidence="1">Belongs to the ABC transporter superfamily.</text>
</comment>
<dbReference type="InterPro" id="IPR050683">
    <property type="entry name" value="Bact_Polysacc_Export_ATP-bd"/>
</dbReference>
<proteinExistence type="inferred from homology"/>
<evidence type="ECO:0000256" key="6">
    <source>
        <dbReference type="ARBA" id="ARBA00022840"/>
    </source>
</evidence>
<sequence>MTSIVAKNLSISFTIRHAGYFSAKTKFLGSLVGGNLKRKESGVYVSAVDDANFSFQTGDRIGLFGHNGAGKSTLLRAIAGIYAPVSGGLEVKGKITSLLDISMGMDQEATGIENILMRGIMMGIPVKKIKSLIGEISSFSELGDYLHMPVRTYSSGMQLRLAFAISTSIEPEILLLDEWLSVGDSQFQEKSEQRMLDITKKTKILVLASHSKELILNTCTRFFSVSHGQVNEVSADIFRTQPL</sequence>
<gene>
    <name evidence="8" type="ORF">Pas1_01695</name>
</gene>
<organism evidence="8 9">
    <name type="scientific">Polynucleobacter paneuropaeus</name>
    <dbReference type="NCBI Taxonomy" id="2527775"/>
    <lineage>
        <taxon>Bacteria</taxon>
        <taxon>Pseudomonadati</taxon>
        <taxon>Pseudomonadota</taxon>
        <taxon>Betaproteobacteria</taxon>
        <taxon>Burkholderiales</taxon>
        <taxon>Burkholderiaceae</taxon>
        <taxon>Polynucleobacter</taxon>
    </lineage>
</organism>
<dbReference type="AlphaFoldDB" id="A0A2Z4JRB0"/>
<dbReference type="GO" id="GO:0005524">
    <property type="term" value="F:ATP binding"/>
    <property type="evidence" value="ECO:0007669"/>
    <property type="project" value="UniProtKB-KW"/>
</dbReference>
<keyword evidence="4" id="KW-0472">Membrane</keyword>
<accession>A0A2Z4JRB0</accession>
<keyword evidence="6 8" id="KW-0067">ATP-binding</keyword>
<dbReference type="Proteomes" id="UP000248592">
    <property type="component" value="Chromosome"/>
</dbReference>